<keyword evidence="4" id="KW-0235">DNA replication</keyword>
<dbReference type="CDD" id="cd03425">
    <property type="entry name" value="NUDIX_MutT_NudA_like"/>
    <property type="match status" value="1"/>
</dbReference>
<dbReference type="PROSITE" id="PS51462">
    <property type="entry name" value="NUDIX"/>
    <property type="match status" value="1"/>
</dbReference>
<dbReference type="InterPro" id="IPR020084">
    <property type="entry name" value="NUDIX_hydrolase_CS"/>
</dbReference>
<dbReference type="PRINTS" id="PR00502">
    <property type="entry name" value="NUDIXFAMILY"/>
</dbReference>
<keyword evidence="5" id="KW-0479">Metal-binding</keyword>
<evidence type="ECO:0000256" key="6">
    <source>
        <dbReference type="ARBA" id="ARBA00022763"/>
    </source>
</evidence>
<evidence type="ECO:0000256" key="8">
    <source>
        <dbReference type="ARBA" id="ARBA00022842"/>
    </source>
</evidence>
<name>A0ABP9PEA4_9ACTN</name>
<dbReference type="Pfam" id="PF00293">
    <property type="entry name" value="NUDIX"/>
    <property type="match status" value="1"/>
</dbReference>
<dbReference type="PROSITE" id="PS00893">
    <property type="entry name" value="NUDIX_BOX"/>
    <property type="match status" value="1"/>
</dbReference>
<proteinExistence type="inferred from homology"/>
<reference evidence="15" key="1">
    <citation type="journal article" date="2019" name="Int. J. Syst. Evol. Microbiol.">
        <title>The Global Catalogue of Microorganisms (GCM) 10K type strain sequencing project: providing services to taxonomists for standard genome sequencing and annotation.</title>
        <authorList>
            <consortium name="The Broad Institute Genomics Platform"/>
            <consortium name="The Broad Institute Genome Sequencing Center for Infectious Disease"/>
            <person name="Wu L."/>
            <person name="Ma J."/>
        </authorList>
    </citation>
    <scope>NUCLEOTIDE SEQUENCE [LARGE SCALE GENOMIC DNA]</scope>
    <source>
        <strain evidence="15">JCM 18459</strain>
    </source>
</reference>
<sequence>MVGAVAHAPILAPVGERRLVVGAAVVRGGRLLACRRTRPPEAAGRWELPGGKVEPDEDPAAALVRELAEELGVDAVVTGWLDATVPIRETHELRVATVTVEHWTPRPAEHDRLRWLAADELDDVDWLEPDRPFLAELRDRLPVRPS</sequence>
<organism evidence="14 15">
    <name type="scientific">Nocardioides marinquilinus</name>
    <dbReference type="NCBI Taxonomy" id="1210400"/>
    <lineage>
        <taxon>Bacteria</taxon>
        <taxon>Bacillati</taxon>
        <taxon>Actinomycetota</taxon>
        <taxon>Actinomycetes</taxon>
        <taxon>Propionibacteriales</taxon>
        <taxon>Nocardioidaceae</taxon>
        <taxon>Nocardioides</taxon>
    </lineage>
</organism>
<comment type="similarity">
    <text evidence="2 12">Belongs to the Nudix hydrolase family.</text>
</comment>
<dbReference type="InterPro" id="IPR015797">
    <property type="entry name" value="NUDIX_hydrolase-like_dom_sf"/>
</dbReference>
<dbReference type="PANTHER" id="PTHR47707:SF1">
    <property type="entry name" value="NUDIX HYDROLASE FAMILY PROTEIN"/>
    <property type="match status" value="1"/>
</dbReference>
<dbReference type="EMBL" id="BAABKG010000002">
    <property type="protein sequence ID" value="GAA5145253.1"/>
    <property type="molecule type" value="Genomic_DNA"/>
</dbReference>
<dbReference type="SUPFAM" id="SSF55811">
    <property type="entry name" value="Nudix"/>
    <property type="match status" value="1"/>
</dbReference>
<accession>A0ABP9PEA4</accession>
<dbReference type="InterPro" id="IPR000086">
    <property type="entry name" value="NUDIX_hydrolase_dom"/>
</dbReference>
<keyword evidence="6" id="KW-0227">DNA damage</keyword>
<protein>
    <recommendedName>
        <fullName evidence="11">8-oxo-dGTP diphosphatase</fullName>
        <ecNumber evidence="11">3.6.1.55</ecNumber>
    </recommendedName>
</protein>
<evidence type="ECO:0000313" key="14">
    <source>
        <dbReference type="EMBL" id="GAA5145253.1"/>
    </source>
</evidence>
<evidence type="ECO:0000256" key="1">
    <source>
        <dbReference type="ARBA" id="ARBA00001946"/>
    </source>
</evidence>
<comment type="caution">
    <text evidence="14">The sequence shown here is derived from an EMBL/GenBank/DDBJ whole genome shotgun (WGS) entry which is preliminary data.</text>
</comment>
<evidence type="ECO:0000256" key="7">
    <source>
        <dbReference type="ARBA" id="ARBA00022801"/>
    </source>
</evidence>
<evidence type="ECO:0000256" key="12">
    <source>
        <dbReference type="RuleBase" id="RU003476"/>
    </source>
</evidence>
<keyword evidence="3" id="KW-0515">Mutator protein</keyword>
<evidence type="ECO:0000256" key="10">
    <source>
        <dbReference type="ARBA" id="ARBA00035861"/>
    </source>
</evidence>
<evidence type="ECO:0000313" key="15">
    <source>
        <dbReference type="Proteomes" id="UP001500221"/>
    </source>
</evidence>
<dbReference type="Gene3D" id="3.90.79.10">
    <property type="entry name" value="Nucleoside Triphosphate Pyrophosphohydrolase"/>
    <property type="match status" value="1"/>
</dbReference>
<comment type="cofactor">
    <cofactor evidence="1">
        <name>Mg(2+)</name>
        <dbReference type="ChEBI" id="CHEBI:18420"/>
    </cofactor>
</comment>
<dbReference type="InterPro" id="IPR047127">
    <property type="entry name" value="MutT-like"/>
</dbReference>
<feature type="domain" description="Nudix hydrolase" evidence="13">
    <location>
        <begin position="16"/>
        <end position="139"/>
    </location>
</feature>
<evidence type="ECO:0000256" key="9">
    <source>
        <dbReference type="ARBA" id="ARBA00023204"/>
    </source>
</evidence>
<comment type="catalytic activity">
    <reaction evidence="10">
        <text>8-oxo-dGTP + H2O = 8-oxo-dGMP + diphosphate + H(+)</text>
        <dbReference type="Rhea" id="RHEA:31575"/>
        <dbReference type="ChEBI" id="CHEBI:15377"/>
        <dbReference type="ChEBI" id="CHEBI:15378"/>
        <dbReference type="ChEBI" id="CHEBI:33019"/>
        <dbReference type="ChEBI" id="CHEBI:63224"/>
        <dbReference type="ChEBI" id="CHEBI:77896"/>
        <dbReference type="EC" id="3.6.1.55"/>
    </reaction>
</comment>
<keyword evidence="7 12" id="KW-0378">Hydrolase</keyword>
<evidence type="ECO:0000256" key="4">
    <source>
        <dbReference type="ARBA" id="ARBA00022705"/>
    </source>
</evidence>
<evidence type="ECO:0000256" key="11">
    <source>
        <dbReference type="ARBA" id="ARBA00038905"/>
    </source>
</evidence>
<dbReference type="InterPro" id="IPR020476">
    <property type="entry name" value="Nudix_hydrolase"/>
</dbReference>
<dbReference type="PANTHER" id="PTHR47707">
    <property type="entry name" value="8-OXO-DGTP DIPHOSPHATASE"/>
    <property type="match status" value="1"/>
</dbReference>
<gene>
    <name evidence="14" type="ORF">GCM10023340_14250</name>
</gene>
<evidence type="ECO:0000256" key="5">
    <source>
        <dbReference type="ARBA" id="ARBA00022723"/>
    </source>
</evidence>
<dbReference type="Proteomes" id="UP001500221">
    <property type="component" value="Unassembled WGS sequence"/>
</dbReference>
<keyword evidence="15" id="KW-1185">Reference proteome</keyword>
<evidence type="ECO:0000256" key="2">
    <source>
        <dbReference type="ARBA" id="ARBA00005582"/>
    </source>
</evidence>
<evidence type="ECO:0000256" key="3">
    <source>
        <dbReference type="ARBA" id="ARBA00022457"/>
    </source>
</evidence>
<keyword evidence="9" id="KW-0234">DNA repair</keyword>
<evidence type="ECO:0000259" key="13">
    <source>
        <dbReference type="PROSITE" id="PS51462"/>
    </source>
</evidence>
<dbReference type="EC" id="3.6.1.55" evidence="11"/>
<keyword evidence="8" id="KW-0460">Magnesium</keyword>